<name>J5R833_TRIAS</name>
<dbReference type="HOGENOM" id="CLU_010194_2_11_1"/>
<dbReference type="GeneID" id="25991174"/>
<dbReference type="AlphaFoldDB" id="J5R833"/>
<dbReference type="EMBL" id="ALBS01000073">
    <property type="protein sequence ID" value="EJT51198.1"/>
    <property type="molecule type" value="Genomic_DNA"/>
</dbReference>
<dbReference type="SUPFAM" id="SSF51735">
    <property type="entry name" value="NAD(P)-binding Rossmann-fold domains"/>
    <property type="match status" value="1"/>
</dbReference>
<sequence length="260" mass="27678">MPSPVLILTGASRGLGFAIAQRLLSAHGARLVTLQRTITPDLSQLAETYPERLVNVSGDVAKPEDNVKAVRAAIDSFGQLNGLVLNAGSLEPMGKLADVPLDALVPSLQTNLLSALYLLQPALPYLRKAAEGGQPSRVVFVSSGASGTGYQAWGMYSMNKAGLNSFARTLATEERENGVAFFSVRPGVVDTDMQGAIRSQGPAVMDPAQMSKFESLHREGKLLPPAKPGSVIAGLAVEGSPEWSGEYVDWADERFKQWQA</sequence>
<protein>
    <submittedName>
        <fullName evidence="3">Cytoplasm protein</fullName>
    </submittedName>
</protein>
<dbReference type="KEGG" id="tasa:A1Q1_07662"/>
<dbReference type="Pfam" id="PF00106">
    <property type="entry name" value="adh_short"/>
    <property type="match status" value="1"/>
</dbReference>
<dbReference type="Gene3D" id="3.40.50.720">
    <property type="entry name" value="NAD(P)-binding Rossmann-like Domain"/>
    <property type="match status" value="1"/>
</dbReference>
<dbReference type="InterPro" id="IPR002347">
    <property type="entry name" value="SDR_fam"/>
</dbReference>
<dbReference type="GO" id="GO:0016616">
    <property type="term" value="F:oxidoreductase activity, acting on the CH-OH group of donors, NAD or NADP as acceptor"/>
    <property type="evidence" value="ECO:0007669"/>
    <property type="project" value="UniProtKB-ARBA"/>
</dbReference>
<reference evidence="3 4" key="1">
    <citation type="journal article" date="2012" name="Eukaryot. Cell">
        <title>Draft genome sequence of CBS 2479, the standard type strain of Trichosporon asahii.</title>
        <authorList>
            <person name="Yang R.Y."/>
            <person name="Li H.T."/>
            <person name="Zhu H."/>
            <person name="Zhou G.P."/>
            <person name="Wang M."/>
            <person name="Wang L."/>
        </authorList>
    </citation>
    <scope>NUCLEOTIDE SEQUENCE [LARGE SCALE GENOMIC DNA]</scope>
    <source>
        <strain evidence="4">ATCC 90039 / CBS 2479 / JCM 2466 / KCTC 7840 / NCYC 2677 / UAMH 7654</strain>
    </source>
</reference>
<dbReference type="PANTHER" id="PTHR43008">
    <property type="entry name" value="BENZIL REDUCTASE"/>
    <property type="match status" value="1"/>
</dbReference>
<organism evidence="3 4">
    <name type="scientific">Trichosporon asahii var. asahii (strain ATCC 90039 / CBS 2479 / JCM 2466 / KCTC 7840 / NBRC 103889/ NCYC 2677 / UAMH 7654)</name>
    <name type="common">Yeast</name>
    <dbReference type="NCBI Taxonomy" id="1186058"/>
    <lineage>
        <taxon>Eukaryota</taxon>
        <taxon>Fungi</taxon>
        <taxon>Dikarya</taxon>
        <taxon>Basidiomycota</taxon>
        <taxon>Agaricomycotina</taxon>
        <taxon>Tremellomycetes</taxon>
        <taxon>Trichosporonales</taxon>
        <taxon>Trichosporonaceae</taxon>
        <taxon>Trichosporon</taxon>
    </lineage>
</organism>
<dbReference type="PANTHER" id="PTHR43008:SF8">
    <property type="entry name" value="BENZIL REDUCTASE ((S)-BENZOIN FORMING) IRC24"/>
    <property type="match status" value="1"/>
</dbReference>
<dbReference type="OrthoDB" id="9876299at2759"/>
<dbReference type="VEuPathDB" id="FungiDB:A1Q1_07662"/>
<comment type="similarity">
    <text evidence="1">Belongs to the short-chain dehydrogenases/reductases (SDR) family.</text>
</comment>
<evidence type="ECO:0000313" key="3">
    <source>
        <dbReference type="EMBL" id="EJT51198.1"/>
    </source>
</evidence>
<dbReference type="PRINTS" id="PR00081">
    <property type="entry name" value="GDHRDH"/>
</dbReference>
<evidence type="ECO:0000256" key="2">
    <source>
        <dbReference type="ARBA" id="ARBA00023002"/>
    </source>
</evidence>
<dbReference type="InterPro" id="IPR036291">
    <property type="entry name" value="NAD(P)-bd_dom_sf"/>
</dbReference>
<dbReference type="Proteomes" id="UP000002748">
    <property type="component" value="Unassembled WGS sequence"/>
</dbReference>
<dbReference type="RefSeq" id="XP_014182149.1">
    <property type="nucleotide sequence ID" value="XM_014326674.1"/>
</dbReference>
<evidence type="ECO:0000256" key="1">
    <source>
        <dbReference type="ARBA" id="ARBA00006484"/>
    </source>
</evidence>
<evidence type="ECO:0000313" key="4">
    <source>
        <dbReference type="Proteomes" id="UP000002748"/>
    </source>
</evidence>
<accession>J5R833</accession>
<comment type="caution">
    <text evidence="3">The sequence shown here is derived from an EMBL/GenBank/DDBJ whole genome shotgun (WGS) entry which is preliminary data.</text>
</comment>
<keyword evidence="2" id="KW-0560">Oxidoreductase</keyword>
<gene>
    <name evidence="3" type="ORF">A1Q1_07662</name>
</gene>
<proteinExistence type="inferred from homology"/>
<dbReference type="GO" id="GO:0050664">
    <property type="term" value="F:oxidoreductase activity, acting on NAD(P)H, oxygen as acceptor"/>
    <property type="evidence" value="ECO:0007669"/>
    <property type="project" value="TreeGrafter"/>
</dbReference>